<accession>A0A915KDQ2</accession>
<evidence type="ECO:0000313" key="2">
    <source>
        <dbReference type="WBParaSite" id="nRc.2.0.1.t36923-RA"/>
    </source>
</evidence>
<keyword evidence="1" id="KW-1185">Reference proteome</keyword>
<sequence>MAMAHEEVEFLKIDWTGVFPNKEGVQRQTFQEYICTFDEPGFVMRIGTFEEMGCSRNSDTTIS</sequence>
<organism evidence="1 2">
    <name type="scientific">Romanomermis culicivorax</name>
    <name type="common">Nematode worm</name>
    <dbReference type="NCBI Taxonomy" id="13658"/>
    <lineage>
        <taxon>Eukaryota</taxon>
        <taxon>Metazoa</taxon>
        <taxon>Ecdysozoa</taxon>
        <taxon>Nematoda</taxon>
        <taxon>Enoplea</taxon>
        <taxon>Dorylaimia</taxon>
        <taxon>Mermithida</taxon>
        <taxon>Mermithoidea</taxon>
        <taxon>Mermithidae</taxon>
        <taxon>Romanomermis</taxon>
    </lineage>
</organism>
<dbReference type="AlphaFoldDB" id="A0A915KDQ2"/>
<evidence type="ECO:0000313" key="1">
    <source>
        <dbReference type="Proteomes" id="UP000887565"/>
    </source>
</evidence>
<name>A0A915KDQ2_ROMCU</name>
<reference evidence="2" key="1">
    <citation type="submission" date="2022-11" db="UniProtKB">
        <authorList>
            <consortium name="WormBaseParasite"/>
        </authorList>
    </citation>
    <scope>IDENTIFICATION</scope>
</reference>
<dbReference type="WBParaSite" id="nRc.2.0.1.t36923-RA">
    <property type="protein sequence ID" value="nRc.2.0.1.t36923-RA"/>
    <property type="gene ID" value="nRc.2.0.1.g36923"/>
</dbReference>
<proteinExistence type="predicted"/>
<dbReference type="Proteomes" id="UP000887565">
    <property type="component" value="Unplaced"/>
</dbReference>
<protein>
    <submittedName>
        <fullName evidence="2">Uncharacterized protein</fullName>
    </submittedName>
</protein>